<name>A0A2N3Q0R1_9PROT</name>
<dbReference type="GO" id="GO:0005198">
    <property type="term" value="F:structural molecule activity"/>
    <property type="evidence" value="ECO:0007669"/>
    <property type="project" value="InterPro"/>
</dbReference>
<dbReference type="AlphaFoldDB" id="A0A2N3Q0R1"/>
<accession>A0A2N3Q0R1</accession>
<dbReference type="Proteomes" id="UP000233293">
    <property type="component" value="Unassembled WGS sequence"/>
</dbReference>
<organism evidence="6 7">
    <name type="scientific">Telmatospirillum siberiense</name>
    <dbReference type="NCBI Taxonomy" id="382514"/>
    <lineage>
        <taxon>Bacteria</taxon>
        <taxon>Pseudomonadati</taxon>
        <taxon>Pseudomonadota</taxon>
        <taxon>Alphaproteobacteria</taxon>
        <taxon>Rhodospirillales</taxon>
        <taxon>Rhodospirillaceae</taxon>
        <taxon>Telmatospirillum</taxon>
    </lineage>
</organism>
<dbReference type="OrthoDB" id="8481852at2"/>
<keyword evidence="7" id="KW-1185">Reference proteome</keyword>
<comment type="similarity">
    <text evidence="2 4">Belongs to the FliE family.</text>
</comment>
<dbReference type="Pfam" id="PF02049">
    <property type="entry name" value="FliE"/>
    <property type="match status" value="1"/>
</dbReference>
<keyword evidence="6" id="KW-0966">Cell projection</keyword>
<keyword evidence="3 4" id="KW-0975">Bacterial flagellum</keyword>
<feature type="region of interest" description="Disordered" evidence="5">
    <location>
        <begin position="17"/>
        <end position="36"/>
    </location>
</feature>
<dbReference type="GO" id="GO:0071973">
    <property type="term" value="P:bacterial-type flagellum-dependent cell motility"/>
    <property type="evidence" value="ECO:0007669"/>
    <property type="project" value="InterPro"/>
</dbReference>
<evidence type="ECO:0000256" key="5">
    <source>
        <dbReference type="SAM" id="MobiDB-lite"/>
    </source>
</evidence>
<dbReference type="GO" id="GO:0003774">
    <property type="term" value="F:cytoskeletal motor activity"/>
    <property type="evidence" value="ECO:0007669"/>
    <property type="project" value="InterPro"/>
</dbReference>
<evidence type="ECO:0000256" key="2">
    <source>
        <dbReference type="ARBA" id="ARBA00009272"/>
    </source>
</evidence>
<dbReference type="HAMAP" id="MF_00724">
    <property type="entry name" value="FliE"/>
    <property type="match status" value="1"/>
</dbReference>
<evidence type="ECO:0000256" key="4">
    <source>
        <dbReference type="HAMAP-Rule" id="MF_00724"/>
    </source>
</evidence>
<keyword evidence="6" id="KW-0969">Cilium</keyword>
<proteinExistence type="inferred from homology"/>
<protein>
    <recommendedName>
        <fullName evidence="4">Flagellar hook-basal body complex protein FliE</fullName>
    </recommendedName>
</protein>
<evidence type="ECO:0000256" key="3">
    <source>
        <dbReference type="ARBA" id="ARBA00023143"/>
    </source>
</evidence>
<evidence type="ECO:0000313" key="7">
    <source>
        <dbReference type="Proteomes" id="UP000233293"/>
    </source>
</evidence>
<comment type="subcellular location">
    <subcellularLocation>
        <location evidence="1 4">Bacterial flagellum basal body</location>
    </subcellularLocation>
</comment>
<gene>
    <name evidence="4" type="primary">fliE</name>
    <name evidence="6" type="ORF">CWS72_02455</name>
</gene>
<dbReference type="PANTHER" id="PTHR34653:SF1">
    <property type="entry name" value="FLAGELLAR HOOK-BASAL BODY COMPLEX PROTEIN FLIE"/>
    <property type="match status" value="1"/>
</dbReference>
<comment type="caution">
    <text evidence="6">The sequence shown here is derived from an EMBL/GenBank/DDBJ whole genome shotgun (WGS) entry which is preliminary data.</text>
</comment>
<evidence type="ECO:0000256" key="1">
    <source>
        <dbReference type="ARBA" id="ARBA00004117"/>
    </source>
</evidence>
<dbReference type="InterPro" id="IPR001624">
    <property type="entry name" value="FliE"/>
</dbReference>
<keyword evidence="6" id="KW-0282">Flagellum</keyword>
<dbReference type="EMBL" id="PIUM01000002">
    <property type="protein sequence ID" value="PKU26245.1"/>
    <property type="molecule type" value="Genomic_DNA"/>
</dbReference>
<dbReference type="GO" id="GO:0009425">
    <property type="term" value="C:bacterial-type flagellum basal body"/>
    <property type="evidence" value="ECO:0007669"/>
    <property type="project" value="UniProtKB-SubCell"/>
</dbReference>
<reference evidence="7" key="1">
    <citation type="submission" date="2017-12" db="EMBL/GenBank/DDBJ databases">
        <title>Draft genome sequence of Telmatospirillum siberiense 26-4b1T, an acidotolerant peatland alphaproteobacterium potentially involved in sulfur cycling.</title>
        <authorList>
            <person name="Hausmann B."/>
            <person name="Pjevac P."/>
            <person name="Schreck K."/>
            <person name="Herbold C.W."/>
            <person name="Daims H."/>
            <person name="Wagner M."/>
            <person name="Pester M."/>
            <person name="Loy A."/>
        </authorList>
    </citation>
    <scope>NUCLEOTIDE SEQUENCE [LARGE SCALE GENOMIC DNA]</scope>
    <source>
        <strain evidence="7">26-4b1</strain>
    </source>
</reference>
<dbReference type="PANTHER" id="PTHR34653">
    <property type="match status" value="1"/>
</dbReference>
<evidence type="ECO:0000313" key="6">
    <source>
        <dbReference type="EMBL" id="PKU26245.1"/>
    </source>
</evidence>
<sequence length="105" mass="10668">MTSITDAIAAYSNAAKAVTGGGSSSSDETTTAPGTDFASLLRDGAKAAIDAGKHSEEMSKQGLAGKADVRDVVAAVNNAEVTLQTVIAVRDKVVAAYNEILHMSI</sequence>